<accession>A0A850HG83</accession>
<evidence type="ECO:0000313" key="5">
    <source>
        <dbReference type="Proteomes" id="UP000701680"/>
    </source>
</evidence>
<keyword evidence="4" id="KW-1185">Reference proteome</keyword>
<protein>
    <submittedName>
        <fullName evidence="3">Uncharacterized protein</fullName>
    </submittedName>
</protein>
<sequence>MEIRMKYRIVIPESKEQFLYLINQTTKELNIQNQAYRKTILASYDKENNVLAVSCAAGSMNGGGWEQFRATVESHDDSVVLEGEFMVLPYIKRGAQIFLIAMLIIGFLFSKGDPFLLGEILIIFVLPLLLLYKSLQKIVGNEEGRQLVLRYFENDLNGEVEVIGRKNRED</sequence>
<evidence type="ECO:0000256" key="1">
    <source>
        <dbReference type="SAM" id="Phobius"/>
    </source>
</evidence>
<keyword evidence="1" id="KW-1133">Transmembrane helix</keyword>
<organism evidence="3 4">
    <name type="scientific">Dorea phocaeensis</name>
    <dbReference type="NCBI Taxonomy" id="2040291"/>
    <lineage>
        <taxon>Bacteria</taxon>
        <taxon>Bacillati</taxon>
        <taxon>Bacillota</taxon>
        <taxon>Clostridia</taxon>
        <taxon>Lachnospirales</taxon>
        <taxon>Lachnospiraceae</taxon>
        <taxon>Dorea</taxon>
    </lineage>
</organism>
<keyword evidence="1" id="KW-0472">Membrane</keyword>
<evidence type="ECO:0000313" key="3">
    <source>
        <dbReference type="EMBL" id="NVH58228.1"/>
    </source>
</evidence>
<feature type="transmembrane region" description="Helical" evidence="1">
    <location>
        <begin position="115"/>
        <end position="132"/>
    </location>
</feature>
<dbReference type="Proteomes" id="UP000701680">
    <property type="component" value="Unassembled WGS sequence"/>
</dbReference>
<dbReference type="EMBL" id="JAAITX010000003">
    <property type="protein sequence ID" value="NVH58228.1"/>
    <property type="molecule type" value="Genomic_DNA"/>
</dbReference>
<dbReference type="RefSeq" id="WP_101694904.1">
    <property type="nucleotide sequence ID" value="NZ_JAAITX010000003.1"/>
</dbReference>
<name>A0A850HG83_9FIRM</name>
<gene>
    <name evidence="3" type="ORF">G5A66_06110</name>
    <name evidence="2" type="ORF">G5A75_06130</name>
</gene>
<reference evidence="3" key="2">
    <citation type="submission" date="2020-02" db="EMBL/GenBank/DDBJ databases">
        <authorList>
            <person name="Littmann E."/>
            <person name="Sorbara M."/>
        </authorList>
    </citation>
    <scope>NUCLEOTIDE SEQUENCE</scope>
    <source>
        <strain evidence="3">MSK.17.11</strain>
        <strain evidence="2">MSK.17.38</strain>
    </source>
</reference>
<keyword evidence="1" id="KW-0812">Transmembrane</keyword>
<evidence type="ECO:0000313" key="2">
    <source>
        <dbReference type="EMBL" id="NSK14454.1"/>
    </source>
</evidence>
<reference evidence="4 5" key="1">
    <citation type="journal article" date="2020" name="Cell Host Microbe">
        <title>Functional and Genomic Variation between Human-Derived Isolates of Lachnospiraceae Reveals Inter- and Intra-Species Diversity.</title>
        <authorList>
            <person name="Sorbara M.T."/>
            <person name="Littmann E.R."/>
            <person name="Fontana E."/>
            <person name="Moody T.U."/>
            <person name="Kohout C.E."/>
            <person name="Gjonbalaj M."/>
            <person name="Eaton V."/>
            <person name="Seok R."/>
            <person name="Leiner I.M."/>
            <person name="Pamer E.G."/>
        </authorList>
    </citation>
    <scope>NUCLEOTIDE SEQUENCE [LARGE SCALE GENOMIC DNA]</scope>
    <source>
        <strain evidence="3 4">MSK.17.11</strain>
        <strain evidence="2 5">MSK.17.38</strain>
    </source>
</reference>
<comment type="caution">
    <text evidence="3">The sequence shown here is derived from an EMBL/GenBank/DDBJ whole genome shotgun (WGS) entry which is preliminary data.</text>
</comment>
<dbReference type="AlphaFoldDB" id="A0A850HG83"/>
<evidence type="ECO:0000313" key="4">
    <source>
        <dbReference type="Proteomes" id="UP000528555"/>
    </source>
</evidence>
<dbReference type="OrthoDB" id="2085751at2"/>
<dbReference type="Proteomes" id="UP000528555">
    <property type="component" value="Unassembled WGS sequence"/>
</dbReference>
<feature type="transmembrane region" description="Helical" evidence="1">
    <location>
        <begin position="90"/>
        <end position="109"/>
    </location>
</feature>
<proteinExistence type="predicted"/>
<dbReference type="EMBL" id="JAAIUO010000003">
    <property type="protein sequence ID" value="NSK14454.1"/>
    <property type="molecule type" value="Genomic_DNA"/>
</dbReference>